<evidence type="ECO:0000256" key="2">
    <source>
        <dbReference type="ARBA" id="ARBA00023125"/>
    </source>
</evidence>
<dbReference type="Proteomes" id="UP000621454">
    <property type="component" value="Unassembled WGS sequence"/>
</dbReference>
<evidence type="ECO:0000256" key="3">
    <source>
        <dbReference type="ARBA" id="ARBA00023163"/>
    </source>
</evidence>
<sequence>MRRPTIKDVASAAGVSVTTVSHALNDKGRVDDGTRRRIKDIAVELGYAANPRARALRTGSGRTIGLVTGLEADQTPDRDSRFDWYMRTAFAGASQALRRGYALVLMPPSDQASWIRDLAVDGVLLIDPEPDGDLLVQLLERKLPVVVIGGSAGSRGVASVSLDRSSAVTAVLDHFVRTGRRHTALIADDGQRQMTVGTIDAFRRLSADAPIEIADTSAGRSVGGADAARRLMARHPEVDSVYVPLDSIAVGCISAIAAVGADIEVVTADGMVAQAYGITGVDTRREDQAAAAAELLVEQIETGEIPQSRVFSAGLVER</sequence>
<gene>
    <name evidence="5" type="ORF">GCM10011489_30770</name>
</gene>
<evidence type="ECO:0000313" key="5">
    <source>
        <dbReference type="EMBL" id="GGB41039.1"/>
    </source>
</evidence>
<dbReference type="Pfam" id="PF00356">
    <property type="entry name" value="LacI"/>
    <property type="match status" value="1"/>
</dbReference>
<dbReference type="PRINTS" id="PR00036">
    <property type="entry name" value="HTHLACI"/>
</dbReference>
<dbReference type="SMART" id="SM00354">
    <property type="entry name" value="HTH_LACI"/>
    <property type="match status" value="1"/>
</dbReference>
<dbReference type="Gene3D" id="1.10.260.40">
    <property type="entry name" value="lambda repressor-like DNA-binding domains"/>
    <property type="match status" value="1"/>
</dbReference>
<reference evidence="5" key="2">
    <citation type="submission" date="2020-09" db="EMBL/GenBank/DDBJ databases">
        <authorList>
            <person name="Sun Q."/>
            <person name="Zhou Y."/>
        </authorList>
    </citation>
    <scope>NUCLEOTIDE SEQUENCE</scope>
    <source>
        <strain evidence="5">CGMCC 1.12827</strain>
    </source>
</reference>
<dbReference type="SUPFAM" id="SSF47413">
    <property type="entry name" value="lambda repressor-like DNA-binding domains"/>
    <property type="match status" value="1"/>
</dbReference>
<dbReference type="Gene3D" id="3.40.50.2300">
    <property type="match status" value="2"/>
</dbReference>
<dbReference type="InterPro" id="IPR028082">
    <property type="entry name" value="Peripla_BP_I"/>
</dbReference>
<keyword evidence="3" id="KW-0804">Transcription</keyword>
<keyword evidence="6" id="KW-1185">Reference proteome</keyword>
<dbReference type="SUPFAM" id="SSF53822">
    <property type="entry name" value="Periplasmic binding protein-like I"/>
    <property type="match status" value="1"/>
</dbReference>
<organism evidence="5 6">
    <name type="scientific">Gordonia jinhuaensis</name>
    <dbReference type="NCBI Taxonomy" id="1517702"/>
    <lineage>
        <taxon>Bacteria</taxon>
        <taxon>Bacillati</taxon>
        <taxon>Actinomycetota</taxon>
        <taxon>Actinomycetes</taxon>
        <taxon>Mycobacteriales</taxon>
        <taxon>Gordoniaceae</taxon>
        <taxon>Gordonia</taxon>
    </lineage>
</organism>
<dbReference type="InterPro" id="IPR010982">
    <property type="entry name" value="Lambda_DNA-bd_dom_sf"/>
</dbReference>
<dbReference type="InterPro" id="IPR000843">
    <property type="entry name" value="HTH_LacI"/>
</dbReference>
<protein>
    <submittedName>
        <fullName evidence="5">Transcriptional regulator</fullName>
    </submittedName>
</protein>
<evidence type="ECO:0000256" key="1">
    <source>
        <dbReference type="ARBA" id="ARBA00023015"/>
    </source>
</evidence>
<dbReference type="PROSITE" id="PS50932">
    <property type="entry name" value="HTH_LACI_2"/>
    <property type="match status" value="1"/>
</dbReference>
<dbReference type="GO" id="GO:0003700">
    <property type="term" value="F:DNA-binding transcription factor activity"/>
    <property type="evidence" value="ECO:0007669"/>
    <property type="project" value="TreeGrafter"/>
</dbReference>
<dbReference type="RefSeq" id="WP_188587462.1">
    <property type="nucleotide sequence ID" value="NZ_BMGC01000027.1"/>
</dbReference>
<accession>A0A916TFZ0</accession>
<feature type="domain" description="HTH lacI-type" evidence="4">
    <location>
        <begin position="4"/>
        <end position="58"/>
    </location>
</feature>
<dbReference type="PANTHER" id="PTHR30146:SF153">
    <property type="entry name" value="LACTOSE OPERON REPRESSOR"/>
    <property type="match status" value="1"/>
</dbReference>
<proteinExistence type="predicted"/>
<dbReference type="PROSITE" id="PS00356">
    <property type="entry name" value="HTH_LACI_1"/>
    <property type="match status" value="1"/>
</dbReference>
<dbReference type="AlphaFoldDB" id="A0A916TFZ0"/>
<reference evidence="5" key="1">
    <citation type="journal article" date="2014" name="Int. J. Syst. Evol. Microbiol.">
        <title>Complete genome sequence of Corynebacterium casei LMG S-19264T (=DSM 44701T), isolated from a smear-ripened cheese.</title>
        <authorList>
            <consortium name="US DOE Joint Genome Institute (JGI-PGF)"/>
            <person name="Walter F."/>
            <person name="Albersmeier A."/>
            <person name="Kalinowski J."/>
            <person name="Ruckert C."/>
        </authorList>
    </citation>
    <scope>NUCLEOTIDE SEQUENCE</scope>
    <source>
        <strain evidence="5">CGMCC 1.12827</strain>
    </source>
</reference>
<name>A0A916TFZ0_9ACTN</name>
<dbReference type="CDD" id="cd01392">
    <property type="entry name" value="HTH_LacI"/>
    <property type="match status" value="1"/>
</dbReference>
<dbReference type="GO" id="GO:0000976">
    <property type="term" value="F:transcription cis-regulatory region binding"/>
    <property type="evidence" value="ECO:0007669"/>
    <property type="project" value="TreeGrafter"/>
</dbReference>
<dbReference type="Pfam" id="PF13377">
    <property type="entry name" value="Peripla_BP_3"/>
    <property type="match status" value="1"/>
</dbReference>
<evidence type="ECO:0000259" key="4">
    <source>
        <dbReference type="PROSITE" id="PS50932"/>
    </source>
</evidence>
<dbReference type="PANTHER" id="PTHR30146">
    <property type="entry name" value="LACI-RELATED TRANSCRIPTIONAL REPRESSOR"/>
    <property type="match status" value="1"/>
</dbReference>
<dbReference type="EMBL" id="BMGC01000027">
    <property type="protein sequence ID" value="GGB41039.1"/>
    <property type="molecule type" value="Genomic_DNA"/>
</dbReference>
<keyword evidence="2" id="KW-0238">DNA-binding</keyword>
<keyword evidence="1" id="KW-0805">Transcription regulation</keyword>
<dbReference type="InterPro" id="IPR046335">
    <property type="entry name" value="LacI/GalR-like_sensor"/>
</dbReference>
<comment type="caution">
    <text evidence="5">The sequence shown here is derived from an EMBL/GenBank/DDBJ whole genome shotgun (WGS) entry which is preliminary data.</text>
</comment>
<evidence type="ECO:0000313" key="6">
    <source>
        <dbReference type="Proteomes" id="UP000621454"/>
    </source>
</evidence>